<protein>
    <submittedName>
        <fullName evidence="2">Uncharacterized protein</fullName>
    </submittedName>
</protein>
<keyword evidence="3" id="KW-1185">Reference proteome</keyword>
<gene>
    <name evidence="2" type="ORF">A2G96_12920</name>
</gene>
<feature type="transmembrane region" description="Helical" evidence="1">
    <location>
        <begin position="47"/>
        <end position="73"/>
    </location>
</feature>
<organism evidence="2 3">
    <name type="scientific">Cupriavidus nantongensis</name>
    <dbReference type="NCBI Taxonomy" id="1796606"/>
    <lineage>
        <taxon>Bacteria</taxon>
        <taxon>Pseudomonadati</taxon>
        <taxon>Pseudomonadota</taxon>
        <taxon>Betaproteobacteria</taxon>
        <taxon>Burkholderiales</taxon>
        <taxon>Burkholderiaceae</taxon>
        <taxon>Cupriavidus</taxon>
    </lineage>
</organism>
<dbReference type="Proteomes" id="UP000075238">
    <property type="component" value="Chromosome 1"/>
</dbReference>
<evidence type="ECO:0000256" key="1">
    <source>
        <dbReference type="SAM" id="Phobius"/>
    </source>
</evidence>
<keyword evidence="1" id="KW-0812">Transmembrane</keyword>
<dbReference type="EMBL" id="CP014844">
    <property type="protein sequence ID" value="AMR78570.1"/>
    <property type="molecule type" value="Genomic_DNA"/>
</dbReference>
<name>A0A142JKF8_9BURK</name>
<dbReference type="KEGG" id="cnan:A2G96_12920"/>
<evidence type="ECO:0000313" key="2">
    <source>
        <dbReference type="EMBL" id="AMR78570.1"/>
    </source>
</evidence>
<reference evidence="2 3" key="1">
    <citation type="submission" date="2016-03" db="EMBL/GenBank/DDBJ databases">
        <title>Complete genome sequence of a novel chlorpyrifos degrading bacterium, Cupriavidus nantongensis sp. X1.</title>
        <authorList>
            <person name="Fang L."/>
        </authorList>
    </citation>
    <scope>NUCLEOTIDE SEQUENCE [LARGE SCALE GENOMIC DNA]</scope>
    <source>
        <strain evidence="2 3">X1</strain>
    </source>
</reference>
<accession>A0A142JKF8</accession>
<dbReference type="AlphaFoldDB" id="A0A142JKF8"/>
<proteinExistence type="predicted"/>
<keyword evidence="1" id="KW-1133">Transmembrane helix</keyword>
<keyword evidence="1" id="KW-0472">Membrane</keyword>
<dbReference type="RefSeq" id="WP_062799760.1">
    <property type="nucleotide sequence ID" value="NZ_CP014844.1"/>
</dbReference>
<dbReference type="STRING" id="1796606.A2G96_12920"/>
<evidence type="ECO:0000313" key="3">
    <source>
        <dbReference type="Proteomes" id="UP000075238"/>
    </source>
</evidence>
<sequence length="82" mass="8542">MSIRAAALAVCLWLAASFAVGIAHPLWMCLAAEELAHGFAPVLGVEAALTVLAVLVAALIVLFSAAAASLFQLRRSGRAQRR</sequence>